<dbReference type="CDD" id="cd00333">
    <property type="entry name" value="MIP"/>
    <property type="match status" value="1"/>
</dbReference>
<dbReference type="PANTHER" id="PTHR43829:SF9">
    <property type="entry name" value="AQUAPORIN-9"/>
    <property type="match status" value="1"/>
</dbReference>
<dbReference type="Pfam" id="PF00230">
    <property type="entry name" value="MIP"/>
    <property type="match status" value="1"/>
</dbReference>
<dbReference type="InterPro" id="IPR023271">
    <property type="entry name" value="Aquaporin-like"/>
</dbReference>
<evidence type="ECO:0000256" key="8">
    <source>
        <dbReference type="RuleBase" id="RU000477"/>
    </source>
</evidence>
<evidence type="ECO:0000256" key="6">
    <source>
        <dbReference type="ARBA" id="ARBA00023136"/>
    </source>
</evidence>
<dbReference type="GO" id="GO:0015250">
    <property type="term" value="F:water channel activity"/>
    <property type="evidence" value="ECO:0007669"/>
    <property type="project" value="TreeGrafter"/>
</dbReference>
<dbReference type="SUPFAM" id="SSF81338">
    <property type="entry name" value="Aquaporin-like"/>
    <property type="match status" value="1"/>
</dbReference>
<keyword evidence="4 8" id="KW-0812">Transmembrane</keyword>
<dbReference type="AlphaFoldDB" id="A0A915PSA7"/>
<dbReference type="PANTHER" id="PTHR43829">
    <property type="entry name" value="AQUAPORIN OR AQUAGLYCEROPORIN RELATED"/>
    <property type="match status" value="1"/>
</dbReference>
<dbReference type="NCBIfam" id="TIGR00861">
    <property type="entry name" value="MIP"/>
    <property type="match status" value="1"/>
</dbReference>
<feature type="transmembrane region" description="Helical" evidence="9">
    <location>
        <begin position="238"/>
        <end position="257"/>
    </location>
</feature>
<evidence type="ECO:0000313" key="10">
    <source>
        <dbReference type="Proteomes" id="UP000887581"/>
    </source>
</evidence>
<dbReference type="InterPro" id="IPR000425">
    <property type="entry name" value="MIP"/>
</dbReference>
<dbReference type="Proteomes" id="UP000887581">
    <property type="component" value="Unplaced"/>
</dbReference>
<feature type="transmembrane region" description="Helical" evidence="9">
    <location>
        <begin position="183"/>
        <end position="201"/>
    </location>
</feature>
<dbReference type="Gene3D" id="1.20.1080.10">
    <property type="entry name" value="Glycerol uptake facilitator protein"/>
    <property type="match status" value="1"/>
</dbReference>
<dbReference type="PRINTS" id="PR00783">
    <property type="entry name" value="MINTRINSICP"/>
</dbReference>
<keyword evidence="5 9" id="KW-1133">Transmembrane helix</keyword>
<keyword evidence="6 9" id="KW-0472">Membrane</keyword>
<accession>A0A915PSA7</accession>
<comment type="function">
    <text evidence="7">Aquaglyceroporin that may modulate the water content and osmolytes during anhydrobiosis.</text>
</comment>
<evidence type="ECO:0000256" key="5">
    <source>
        <dbReference type="ARBA" id="ARBA00022989"/>
    </source>
</evidence>
<feature type="transmembrane region" description="Helical" evidence="9">
    <location>
        <begin position="18"/>
        <end position="36"/>
    </location>
</feature>
<evidence type="ECO:0000256" key="3">
    <source>
        <dbReference type="ARBA" id="ARBA00022448"/>
    </source>
</evidence>
<dbReference type="GO" id="GO:0015254">
    <property type="term" value="F:glycerol channel activity"/>
    <property type="evidence" value="ECO:0007669"/>
    <property type="project" value="TreeGrafter"/>
</dbReference>
<name>A0A915PSA7_9BILA</name>
<evidence type="ECO:0000256" key="2">
    <source>
        <dbReference type="ARBA" id="ARBA00006175"/>
    </source>
</evidence>
<feature type="transmembrane region" description="Helical" evidence="9">
    <location>
        <begin position="97"/>
        <end position="120"/>
    </location>
</feature>
<dbReference type="InterPro" id="IPR050363">
    <property type="entry name" value="MIP/Aquaporin"/>
</dbReference>
<evidence type="ECO:0000256" key="1">
    <source>
        <dbReference type="ARBA" id="ARBA00004141"/>
    </source>
</evidence>
<dbReference type="InterPro" id="IPR022357">
    <property type="entry name" value="MIP_CS"/>
</dbReference>
<proteinExistence type="inferred from homology"/>
<comment type="similarity">
    <text evidence="2 8">Belongs to the MIP/aquaporin (TC 1.A.8) family.</text>
</comment>
<evidence type="ECO:0000256" key="9">
    <source>
        <dbReference type="SAM" id="Phobius"/>
    </source>
</evidence>
<dbReference type="WBParaSite" id="sdigi.contig22.g1862.t1">
    <property type="protein sequence ID" value="sdigi.contig22.g1862.t1"/>
    <property type="gene ID" value="sdigi.contig22.g1862"/>
</dbReference>
<evidence type="ECO:0000256" key="7">
    <source>
        <dbReference type="ARBA" id="ARBA00045280"/>
    </source>
</evidence>
<feature type="transmembrane region" description="Helical" evidence="9">
    <location>
        <begin position="150"/>
        <end position="171"/>
    </location>
</feature>
<comment type="subcellular location">
    <subcellularLocation>
        <location evidence="1">Membrane</location>
        <topology evidence="1">Multi-pass membrane protein</topology>
    </subcellularLocation>
</comment>
<dbReference type="GO" id="GO:0016323">
    <property type="term" value="C:basolateral plasma membrane"/>
    <property type="evidence" value="ECO:0007669"/>
    <property type="project" value="TreeGrafter"/>
</dbReference>
<evidence type="ECO:0000256" key="4">
    <source>
        <dbReference type="ARBA" id="ARBA00022692"/>
    </source>
</evidence>
<sequence>MGDNVAIARNKFRIHNELVRCLLAEFISTGLLLFAGTSTNAANLLGGGDLNKIGVIIGWGLAIGTGVFAAARISGAHMNPSISFAVYLCGKLPAYKFILYSIAQLFGAFMGSVVTFLLYYDGINHFDGGERQTIGTKATIGIFVPWPQEYMTVSGCIFDQFIGTAFLAFCIMMMTDPRNKVPVMAQPLILALVIVLIGIALSQNAGAEINPARDLGPKLMALVVGYGWNVVSYQNYKWFPIPIFVPFIGAAFGAWFYHLTIGIHISEDEGNRRIFKVDDRMEMDDVSRVTMGKSKISIAR</sequence>
<keyword evidence="10" id="KW-1185">Reference proteome</keyword>
<organism evidence="10 11">
    <name type="scientific">Setaria digitata</name>
    <dbReference type="NCBI Taxonomy" id="48799"/>
    <lineage>
        <taxon>Eukaryota</taxon>
        <taxon>Metazoa</taxon>
        <taxon>Ecdysozoa</taxon>
        <taxon>Nematoda</taxon>
        <taxon>Chromadorea</taxon>
        <taxon>Rhabditida</taxon>
        <taxon>Spirurina</taxon>
        <taxon>Spiruromorpha</taxon>
        <taxon>Filarioidea</taxon>
        <taxon>Setariidae</taxon>
        <taxon>Setaria</taxon>
    </lineage>
</organism>
<protein>
    <submittedName>
        <fullName evidence="11">Aquaporin</fullName>
    </submittedName>
</protein>
<evidence type="ECO:0000313" key="11">
    <source>
        <dbReference type="WBParaSite" id="sdigi.contig22.g1862.t1"/>
    </source>
</evidence>
<feature type="transmembrane region" description="Helical" evidence="9">
    <location>
        <begin position="56"/>
        <end position="76"/>
    </location>
</feature>
<keyword evidence="3 8" id="KW-0813">Transport</keyword>
<reference evidence="11" key="1">
    <citation type="submission" date="2022-11" db="UniProtKB">
        <authorList>
            <consortium name="WormBaseParasite"/>
        </authorList>
    </citation>
    <scope>IDENTIFICATION</scope>
</reference>
<dbReference type="PROSITE" id="PS00221">
    <property type="entry name" value="MIP"/>
    <property type="match status" value="1"/>
</dbReference>